<sequence>MSNELTRYLAEQLDFHWTNQLRPRLDGLTDDEYFWQPVPDCWTIHPDGAIDFAYPQPEPAPVTTIAWRLAHVIVGVLAVRNHSHFGGPPADYESWAYATDADTALTQLDDAYRGWISGVRKLGDADLATPCGPAEGPYADETMTTLVLHINREVIHHGAEIALLRDLYTHTEKES</sequence>
<name>A0ABT1M814_9MYCO</name>
<reference evidence="2 3" key="1">
    <citation type="submission" date="2022-06" db="EMBL/GenBank/DDBJ databases">
        <title>Mycolicibacterium sp. CAU 1645 isolated from seawater.</title>
        <authorList>
            <person name="Kim W."/>
        </authorList>
    </citation>
    <scope>NUCLEOTIDE SEQUENCE [LARGE SCALE GENOMIC DNA]</scope>
    <source>
        <strain evidence="2 3">CAU 1645</strain>
    </source>
</reference>
<evidence type="ECO:0000313" key="2">
    <source>
        <dbReference type="EMBL" id="MCP9275321.1"/>
    </source>
</evidence>
<dbReference type="InterPro" id="IPR034660">
    <property type="entry name" value="DinB/YfiT-like"/>
</dbReference>
<comment type="caution">
    <text evidence="2">The sequence shown here is derived from an EMBL/GenBank/DDBJ whole genome shotgun (WGS) entry which is preliminary data.</text>
</comment>
<organism evidence="2 3">
    <name type="scientific">Mycolicibacterium arenosum</name>
    <dbReference type="NCBI Taxonomy" id="2952157"/>
    <lineage>
        <taxon>Bacteria</taxon>
        <taxon>Bacillati</taxon>
        <taxon>Actinomycetota</taxon>
        <taxon>Actinomycetes</taxon>
        <taxon>Mycobacteriales</taxon>
        <taxon>Mycobacteriaceae</taxon>
        <taxon>Mycolicibacterium</taxon>
    </lineage>
</organism>
<dbReference type="Gene3D" id="1.20.120.450">
    <property type="entry name" value="dinb family like domain"/>
    <property type="match status" value="1"/>
</dbReference>
<protein>
    <submittedName>
        <fullName evidence="2">DinB family protein</fullName>
    </submittedName>
</protein>
<dbReference type="SUPFAM" id="SSF109854">
    <property type="entry name" value="DinB/YfiT-like putative metalloenzymes"/>
    <property type="match status" value="1"/>
</dbReference>
<dbReference type="Proteomes" id="UP001651690">
    <property type="component" value="Unassembled WGS sequence"/>
</dbReference>
<dbReference type="Pfam" id="PF12867">
    <property type="entry name" value="DinB_2"/>
    <property type="match status" value="1"/>
</dbReference>
<evidence type="ECO:0000313" key="3">
    <source>
        <dbReference type="Proteomes" id="UP001651690"/>
    </source>
</evidence>
<dbReference type="InterPro" id="IPR024775">
    <property type="entry name" value="DinB-like"/>
</dbReference>
<accession>A0ABT1M814</accession>
<gene>
    <name evidence="2" type="ORF">NM203_24335</name>
</gene>
<dbReference type="EMBL" id="JANDBD010000011">
    <property type="protein sequence ID" value="MCP9275321.1"/>
    <property type="molecule type" value="Genomic_DNA"/>
</dbReference>
<keyword evidence="3" id="KW-1185">Reference proteome</keyword>
<dbReference type="RefSeq" id="WP_255063143.1">
    <property type="nucleotide sequence ID" value="NZ_JANDBD010000011.1"/>
</dbReference>
<feature type="domain" description="DinB-like" evidence="1">
    <location>
        <begin position="12"/>
        <end position="161"/>
    </location>
</feature>
<evidence type="ECO:0000259" key="1">
    <source>
        <dbReference type="Pfam" id="PF12867"/>
    </source>
</evidence>
<proteinExistence type="predicted"/>